<dbReference type="PRINTS" id="PR00461">
    <property type="entry name" value="PLPEROXIDASE"/>
</dbReference>
<dbReference type="PANTHER" id="PTHR31388:SF34">
    <property type="entry name" value="PEROXIDASE 10"/>
    <property type="match status" value="1"/>
</dbReference>
<comment type="cofactor">
    <cofactor evidence="12 14">
        <name>Ca(2+)</name>
        <dbReference type="ChEBI" id="CHEBI:29108"/>
    </cofactor>
    <text evidence="12 14">Binds 2 calcium ions per subunit.</text>
</comment>
<evidence type="ECO:0000256" key="3">
    <source>
        <dbReference type="ARBA" id="ARBA00006873"/>
    </source>
</evidence>
<comment type="similarity">
    <text evidence="14">Belongs to the peroxidase family. Classical plant (class III) peroxidase subfamily.</text>
</comment>
<keyword evidence="15" id="KW-1133">Transmembrane helix</keyword>
<comment type="subcellular location">
    <subcellularLocation>
        <location evidence="14">Secreted</location>
    </subcellularLocation>
</comment>
<protein>
    <recommendedName>
        <fullName evidence="4 14">Peroxidase</fullName>
        <ecNumber evidence="4 14">1.11.1.7</ecNumber>
    </recommendedName>
</protein>
<feature type="binding site" evidence="12">
    <location>
        <position position="231"/>
    </location>
    <ligand>
        <name>Ca(2+)</name>
        <dbReference type="ChEBI" id="CHEBI:29108"/>
        <label>2</label>
    </ligand>
</feature>
<evidence type="ECO:0000256" key="14">
    <source>
        <dbReference type="RuleBase" id="RU362060"/>
    </source>
</evidence>
<dbReference type="GO" id="GO:0006979">
    <property type="term" value="P:response to oxidative stress"/>
    <property type="evidence" value="ECO:0007669"/>
    <property type="project" value="UniProtKB-UniRule"/>
</dbReference>
<evidence type="ECO:0000256" key="10">
    <source>
        <dbReference type="ARBA" id="ARBA00023157"/>
    </source>
</evidence>
<feature type="binding site" evidence="12">
    <location>
        <position position="72"/>
    </location>
    <ligand>
        <name>Ca(2+)</name>
        <dbReference type="ChEBI" id="CHEBI:29108"/>
        <label>1</label>
    </ligand>
</feature>
<keyword evidence="15" id="KW-0812">Transmembrane</keyword>
<evidence type="ECO:0000256" key="11">
    <source>
        <dbReference type="PIRSR" id="PIRSR600823-2"/>
    </source>
</evidence>
<gene>
    <name evidence="17" type="ORF">TIFTF001_006898</name>
</gene>
<feature type="binding site" evidence="11">
    <location>
        <position position="148"/>
    </location>
    <ligand>
        <name>substrate</name>
    </ligand>
</feature>
<feature type="binding site" evidence="12">
    <location>
        <position position="239"/>
    </location>
    <ligand>
        <name>Ca(2+)</name>
        <dbReference type="ChEBI" id="CHEBI:29108"/>
        <label>2</label>
    </ligand>
</feature>
<dbReference type="EMBL" id="BTGU01000007">
    <property type="protein sequence ID" value="GMN37549.1"/>
    <property type="molecule type" value="Genomic_DNA"/>
</dbReference>
<dbReference type="InterPro" id="IPR019793">
    <property type="entry name" value="Peroxidases_heam-ligand_BS"/>
</dbReference>
<evidence type="ECO:0000256" key="2">
    <source>
        <dbReference type="ARBA" id="ARBA00002322"/>
    </source>
</evidence>
<organism evidence="17 18">
    <name type="scientific">Ficus carica</name>
    <name type="common">Common fig</name>
    <dbReference type="NCBI Taxonomy" id="3494"/>
    <lineage>
        <taxon>Eukaryota</taxon>
        <taxon>Viridiplantae</taxon>
        <taxon>Streptophyta</taxon>
        <taxon>Embryophyta</taxon>
        <taxon>Tracheophyta</taxon>
        <taxon>Spermatophyta</taxon>
        <taxon>Magnoliopsida</taxon>
        <taxon>eudicotyledons</taxon>
        <taxon>Gunneridae</taxon>
        <taxon>Pentapetalae</taxon>
        <taxon>rosids</taxon>
        <taxon>fabids</taxon>
        <taxon>Rosales</taxon>
        <taxon>Moraceae</taxon>
        <taxon>Ficeae</taxon>
        <taxon>Ficus</taxon>
    </lineage>
</organism>
<accession>A0AA87ZPY7</accession>
<dbReference type="EC" id="1.11.1.7" evidence="4 14"/>
<feature type="binding site" evidence="12">
    <location>
        <position position="56"/>
    </location>
    <ligand>
        <name>Ca(2+)</name>
        <dbReference type="ChEBI" id="CHEBI:29108"/>
        <label>1</label>
    </ligand>
</feature>
<keyword evidence="18" id="KW-1185">Reference proteome</keyword>
<proteinExistence type="inferred from homology"/>
<comment type="catalytic activity">
    <reaction evidence="1 14">
        <text>2 a phenolic donor + H2O2 = 2 a phenolic radical donor + 2 H2O</text>
        <dbReference type="Rhea" id="RHEA:56136"/>
        <dbReference type="ChEBI" id="CHEBI:15377"/>
        <dbReference type="ChEBI" id="CHEBI:16240"/>
        <dbReference type="ChEBI" id="CHEBI:139520"/>
        <dbReference type="ChEBI" id="CHEBI:139521"/>
        <dbReference type="EC" id="1.11.1.7"/>
    </reaction>
</comment>
<comment type="similarity">
    <text evidence="3">Belongs to the peroxidase family. Ascorbate peroxidase subfamily.</text>
</comment>
<dbReference type="Gene3D" id="1.10.520.10">
    <property type="match status" value="1"/>
</dbReference>
<evidence type="ECO:0000256" key="12">
    <source>
        <dbReference type="PIRSR" id="PIRSR600823-3"/>
    </source>
</evidence>
<dbReference type="GO" id="GO:0140825">
    <property type="term" value="F:lactoperoxidase activity"/>
    <property type="evidence" value="ECO:0007669"/>
    <property type="project" value="UniProtKB-EC"/>
</dbReference>
<evidence type="ECO:0000256" key="1">
    <source>
        <dbReference type="ARBA" id="ARBA00000189"/>
    </source>
</evidence>
<keyword evidence="5 14" id="KW-0575">Peroxidase</keyword>
<dbReference type="PROSITE" id="PS50873">
    <property type="entry name" value="PEROXIDASE_4"/>
    <property type="match status" value="1"/>
</dbReference>
<dbReference type="AlphaFoldDB" id="A0AA87ZPY7"/>
<feature type="binding site" evidence="12">
    <location>
        <position position="58"/>
    </location>
    <ligand>
        <name>Ca(2+)</name>
        <dbReference type="ChEBI" id="CHEBI:29108"/>
        <label>1</label>
    </ligand>
</feature>
<evidence type="ECO:0000256" key="6">
    <source>
        <dbReference type="ARBA" id="ARBA00022617"/>
    </source>
</evidence>
<keyword evidence="8 14" id="KW-0560">Oxidoreductase</keyword>
<dbReference type="Pfam" id="PF00141">
    <property type="entry name" value="peroxidase"/>
    <property type="match status" value="1"/>
</dbReference>
<dbReference type="GO" id="GO:0005576">
    <property type="term" value="C:extracellular region"/>
    <property type="evidence" value="ECO:0007669"/>
    <property type="project" value="UniProtKB-SubCell"/>
</dbReference>
<evidence type="ECO:0000256" key="4">
    <source>
        <dbReference type="ARBA" id="ARBA00012313"/>
    </source>
</evidence>
<dbReference type="SUPFAM" id="SSF48113">
    <property type="entry name" value="Heme-dependent peroxidases"/>
    <property type="match status" value="1"/>
</dbReference>
<evidence type="ECO:0000256" key="5">
    <source>
        <dbReference type="ARBA" id="ARBA00022559"/>
    </source>
</evidence>
<keyword evidence="14" id="KW-0376">Hydrogen peroxide</keyword>
<evidence type="ECO:0000256" key="9">
    <source>
        <dbReference type="ARBA" id="ARBA00023004"/>
    </source>
</evidence>
<reference evidence="17" key="1">
    <citation type="submission" date="2023-07" db="EMBL/GenBank/DDBJ databases">
        <title>draft genome sequence of fig (Ficus carica).</title>
        <authorList>
            <person name="Takahashi T."/>
            <person name="Nishimura K."/>
        </authorList>
    </citation>
    <scope>NUCLEOTIDE SEQUENCE</scope>
</reference>
<dbReference type="GO" id="GO:0020037">
    <property type="term" value="F:heme binding"/>
    <property type="evidence" value="ECO:0007669"/>
    <property type="project" value="UniProtKB-UniRule"/>
</dbReference>
<dbReference type="InterPro" id="IPR000823">
    <property type="entry name" value="Peroxidase_pln"/>
</dbReference>
<comment type="function">
    <text evidence="2">Removal of H(2)O(2), oxidation of toxic reductants, biosynthesis and degradation of lignin, suberization, auxin catabolism, response to environmental stresses such as wounding, pathogen attack and oxidative stress. These functions might be dependent on each isozyme/isoform in each plant tissue.</text>
</comment>
<keyword evidence="14" id="KW-0964">Secreted</keyword>
<dbReference type="Gene3D" id="1.10.420.10">
    <property type="entry name" value="Peroxidase, domain 2"/>
    <property type="match status" value="1"/>
</dbReference>
<name>A0AA87ZPY7_FICCA</name>
<keyword evidence="12 14" id="KW-0106">Calcium</keyword>
<dbReference type="Proteomes" id="UP001187192">
    <property type="component" value="Unassembled WGS sequence"/>
</dbReference>
<feature type="domain" description="Plant heme peroxidase family profile" evidence="16">
    <location>
        <begin position="55"/>
        <end position="311"/>
    </location>
</feature>
<dbReference type="InterPro" id="IPR002016">
    <property type="entry name" value="Haem_peroxidase"/>
</dbReference>
<keyword evidence="15" id="KW-0472">Membrane</keyword>
<dbReference type="FunFam" id="1.10.420.10:FF:000001">
    <property type="entry name" value="Peroxidase"/>
    <property type="match status" value="1"/>
</dbReference>
<evidence type="ECO:0000256" key="8">
    <source>
        <dbReference type="ARBA" id="ARBA00023002"/>
    </source>
</evidence>
<feature type="binding site" evidence="12">
    <location>
        <position position="60"/>
    </location>
    <ligand>
        <name>Ca(2+)</name>
        <dbReference type="ChEBI" id="CHEBI:29108"/>
        <label>1</label>
    </ligand>
</feature>
<evidence type="ECO:0000259" key="16">
    <source>
        <dbReference type="PROSITE" id="PS50873"/>
    </source>
</evidence>
<dbReference type="GO" id="GO:0046872">
    <property type="term" value="F:metal ion binding"/>
    <property type="evidence" value="ECO:0007669"/>
    <property type="project" value="UniProtKB-UniRule"/>
</dbReference>
<evidence type="ECO:0000313" key="18">
    <source>
        <dbReference type="Proteomes" id="UP001187192"/>
    </source>
</evidence>
<evidence type="ECO:0000256" key="13">
    <source>
        <dbReference type="PIRSR" id="PIRSR600823-5"/>
    </source>
</evidence>
<comment type="cofactor">
    <cofactor evidence="12 14">
        <name>heme b</name>
        <dbReference type="ChEBI" id="CHEBI:60344"/>
    </cofactor>
    <text evidence="12 14">Binds 1 heme b (iron(II)-protoporphyrin IX) group per subunit.</text>
</comment>
<dbReference type="CDD" id="cd00693">
    <property type="entry name" value="secretory_peroxidase"/>
    <property type="match status" value="1"/>
</dbReference>
<feature type="binding site" description="axial binding residue" evidence="12">
    <location>
        <position position="178"/>
    </location>
    <ligand>
        <name>heme b</name>
        <dbReference type="ChEBI" id="CHEBI:60344"/>
    </ligand>
    <ligandPart>
        <name>Fe</name>
        <dbReference type="ChEBI" id="CHEBI:18248"/>
    </ligandPart>
</feature>
<dbReference type="PRINTS" id="PR00458">
    <property type="entry name" value="PEROXIDASE"/>
</dbReference>
<keyword evidence="10 13" id="KW-1015">Disulfide bond</keyword>
<evidence type="ECO:0000256" key="15">
    <source>
        <dbReference type="SAM" id="Phobius"/>
    </source>
</evidence>
<evidence type="ECO:0000313" key="17">
    <source>
        <dbReference type="EMBL" id="GMN37549.1"/>
    </source>
</evidence>
<dbReference type="InterPro" id="IPR033905">
    <property type="entry name" value="Secretory_peroxidase"/>
</dbReference>
<evidence type="ECO:0000256" key="7">
    <source>
        <dbReference type="ARBA" id="ARBA00022723"/>
    </source>
</evidence>
<sequence>MANKNVTYFSFTIPFYVFLFLFPYVQTFPVQARSPLDYRFYEQSCPRLPMIVQYHGCDASVLLDDTEDFEGEKSALPNLNSLRGYDVIDNIKADVEKYCIPQTVSCVDILTLASREAVGLSGGPFWPVLLGRRDGTTANKQSVLQQIPFPSESLKAITAKFTAKGLDLKDVVALSGGHTIGFAQCFTFKGRLFNYKGTGNPDPELDTSVLTSLQTMCPNTKSSNTKLAPLDSESSNRFDNSYFGNVMNKAGLLESDQALLDDPRAAALVSSYSENPYLFSMDFAASMVKLGNLGILTGQDGEIRQKCGSVNH</sequence>
<feature type="disulfide bond" evidence="13">
    <location>
        <begin position="185"/>
        <end position="217"/>
    </location>
</feature>
<feature type="binding site" evidence="12">
    <location>
        <position position="179"/>
    </location>
    <ligand>
        <name>Ca(2+)</name>
        <dbReference type="ChEBI" id="CHEBI:29108"/>
        <label>2</label>
    </ligand>
</feature>
<comment type="caution">
    <text evidence="17">The sequence shown here is derived from an EMBL/GenBank/DDBJ whole genome shotgun (WGS) entry which is preliminary data.</text>
</comment>
<feature type="disulfide bond" evidence="13">
    <location>
        <begin position="106"/>
        <end position="307"/>
    </location>
</feature>
<dbReference type="PANTHER" id="PTHR31388">
    <property type="entry name" value="PEROXIDASE 72-RELATED"/>
    <property type="match status" value="1"/>
</dbReference>
<keyword evidence="6 14" id="KW-0349">Heme</keyword>
<keyword evidence="7 12" id="KW-0479">Metal-binding</keyword>
<dbReference type="PROSITE" id="PS00435">
    <property type="entry name" value="PEROXIDASE_1"/>
    <property type="match status" value="1"/>
</dbReference>
<keyword evidence="9 12" id="KW-0408">Iron</keyword>
<feature type="transmembrane region" description="Helical" evidence="15">
    <location>
        <begin position="6"/>
        <end position="25"/>
    </location>
</feature>
<dbReference type="InterPro" id="IPR010255">
    <property type="entry name" value="Haem_peroxidase_sf"/>
</dbReference>
<dbReference type="GO" id="GO:0042744">
    <property type="term" value="P:hydrogen peroxide catabolic process"/>
    <property type="evidence" value="ECO:0007669"/>
    <property type="project" value="UniProtKB-KW"/>
</dbReference>